<accession>C5LUZ2</accession>
<reference evidence="2 3" key="1">
    <citation type="submission" date="2008-07" db="EMBL/GenBank/DDBJ databases">
        <authorList>
            <person name="El-Sayed N."/>
            <person name="Caler E."/>
            <person name="Inman J."/>
            <person name="Amedeo P."/>
            <person name="Hass B."/>
            <person name="Wortman J."/>
        </authorList>
    </citation>
    <scope>NUCLEOTIDE SEQUENCE [LARGE SCALE GENOMIC DNA]</scope>
    <source>
        <strain evidence="3">ATCC 50983 / TXsc</strain>
    </source>
</reference>
<name>C5LUZ2_PERM5</name>
<dbReference type="InParanoid" id="C5LUZ2"/>
<dbReference type="EMBL" id="GG685688">
    <property type="protein sequence ID" value="EEQ99492.1"/>
    <property type="molecule type" value="Genomic_DNA"/>
</dbReference>
<organism evidence="3">
    <name type="scientific">Perkinsus marinus (strain ATCC 50983 / TXsc)</name>
    <dbReference type="NCBI Taxonomy" id="423536"/>
    <lineage>
        <taxon>Eukaryota</taxon>
        <taxon>Sar</taxon>
        <taxon>Alveolata</taxon>
        <taxon>Perkinsozoa</taxon>
        <taxon>Perkinsea</taxon>
        <taxon>Perkinsida</taxon>
        <taxon>Perkinsidae</taxon>
        <taxon>Perkinsus</taxon>
    </lineage>
</organism>
<proteinExistence type="predicted"/>
<sequence>ASRGRRFSSEQTRVVEAWSHLINWRTPNFSNATSNGGSSTEREEQLGADGSAMELIEDA</sequence>
<feature type="non-terminal residue" evidence="2">
    <location>
        <position position="1"/>
    </location>
</feature>
<keyword evidence="3" id="KW-1185">Reference proteome</keyword>
<protein>
    <submittedName>
        <fullName evidence="2">Uncharacterized protein</fullName>
    </submittedName>
</protein>
<evidence type="ECO:0000313" key="2">
    <source>
        <dbReference type="EMBL" id="EEQ99492.1"/>
    </source>
</evidence>
<dbReference type="AlphaFoldDB" id="C5LUZ2"/>
<evidence type="ECO:0000256" key="1">
    <source>
        <dbReference type="SAM" id="MobiDB-lite"/>
    </source>
</evidence>
<feature type="region of interest" description="Disordered" evidence="1">
    <location>
        <begin position="27"/>
        <end position="59"/>
    </location>
</feature>
<dbReference type="GeneID" id="9050900"/>
<feature type="non-terminal residue" evidence="2">
    <location>
        <position position="59"/>
    </location>
</feature>
<dbReference type="Proteomes" id="UP000007800">
    <property type="component" value="Unassembled WGS sequence"/>
</dbReference>
<evidence type="ECO:0000313" key="3">
    <source>
        <dbReference type="Proteomes" id="UP000007800"/>
    </source>
</evidence>
<gene>
    <name evidence="2" type="ORF">Pmar_PMAR025882</name>
</gene>
<dbReference type="RefSeq" id="XP_002766775.1">
    <property type="nucleotide sequence ID" value="XM_002766729.1"/>
</dbReference>
<feature type="compositionally biased region" description="Polar residues" evidence="1">
    <location>
        <begin position="27"/>
        <end position="39"/>
    </location>
</feature>